<dbReference type="InterPro" id="IPR023013">
    <property type="entry name" value="AGPR_AS"/>
</dbReference>
<dbReference type="EMBL" id="WBSM01000001">
    <property type="protein sequence ID" value="KAB8288981.1"/>
    <property type="molecule type" value="Genomic_DNA"/>
</dbReference>
<feature type="domain" description="Semialdehyde dehydrogenase NAD-binding" evidence="7">
    <location>
        <begin position="16"/>
        <end position="148"/>
    </location>
</feature>
<evidence type="ECO:0000256" key="6">
    <source>
        <dbReference type="PROSITE-ProRule" id="PRU10010"/>
    </source>
</evidence>
<dbReference type="InterPro" id="IPR000534">
    <property type="entry name" value="Semialdehyde_DH_NAD-bd"/>
</dbReference>
<dbReference type="AlphaFoldDB" id="A0A6L4X1U6"/>
<dbReference type="PANTHER" id="PTHR32338:SF10">
    <property type="entry name" value="N-ACETYL-GAMMA-GLUTAMYL-PHOSPHATE REDUCTASE, CHLOROPLASTIC-RELATED"/>
    <property type="match status" value="1"/>
</dbReference>
<dbReference type="GO" id="GO:0003942">
    <property type="term" value="F:N-acetyl-gamma-glutamyl-phosphate reductase activity"/>
    <property type="evidence" value="ECO:0007669"/>
    <property type="project" value="UniProtKB-UniRule"/>
</dbReference>
<comment type="catalytic activity">
    <reaction evidence="5">
        <text>N-acetyl-L-glutamate 5-semialdehyde + phosphate + NADP(+) = N-acetyl-L-glutamyl 5-phosphate + NADPH + H(+)</text>
        <dbReference type="Rhea" id="RHEA:21588"/>
        <dbReference type="ChEBI" id="CHEBI:15378"/>
        <dbReference type="ChEBI" id="CHEBI:29123"/>
        <dbReference type="ChEBI" id="CHEBI:43474"/>
        <dbReference type="ChEBI" id="CHEBI:57783"/>
        <dbReference type="ChEBI" id="CHEBI:57936"/>
        <dbReference type="ChEBI" id="CHEBI:58349"/>
        <dbReference type="EC" id="1.2.1.38"/>
    </reaction>
</comment>
<comment type="similarity">
    <text evidence="5">Belongs to the NAGSA dehydrogenase family. Type 1 subfamily.</text>
</comment>
<dbReference type="EC" id="1.2.1.38" evidence="5"/>
<dbReference type="SMART" id="SM00859">
    <property type="entry name" value="Semialdhyde_dh"/>
    <property type="match status" value="1"/>
</dbReference>
<dbReference type="Pfam" id="PF01118">
    <property type="entry name" value="Semialdhyde_dh"/>
    <property type="match status" value="1"/>
</dbReference>
<dbReference type="NCBIfam" id="TIGR01850">
    <property type="entry name" value="argC"/>
    <property type="match status" value="1"/>
</dbReference>
<dbReference type="Gene3D" id="3.30.360.10">
    <property type="entry name" value="Dihydrodipicolinate Reductase, domain 2"/>
    <property type="match status" value="1"/>
</dbReference>
<comment type="caution">
    <text evidence="8">The sequence shown here is derived from an EMBL/GenBank/DDBJ whole genome shotgun (WGS) entry which is preliminary data.</text>
</comment>
<dbReference type="GO" id="GO:0070401">
    <property type="term" value="F:NADP+ binding"/>
    <property type="evidence" value="ECO:0007669"/>
    <property type="project" value="InterPro"/>
</dbReference>
<evidence type="ECO:0000256" key="1">
    <source>
        <dbReference type="ARBA" id="ARBA00022571"/>
    </source>
</evidence>
<dbReference type="UniPathway" id="UPA00068">
    <property type="reaction ID" value="UER00108"/>
</dbReference>
<feature type="active site" evidence="5 6">
    <location>
        <position position="168"/>
    </location>
</feature>
<protein>
    <recommendedName>
        <fullName evidence="5">N-acetyl-gamma-glutamyl-phosphate reductase</fullName>
        <shortName evidence="5">AGPR</shortName>
        <ecNumber evidence="5">1.2.1.38</ecNumber>
    </recommendedName>
    <alternativeName>
        <fullName evidence="5">N-acetyl-glutamate semialdehyde dehydrogenase</fullName>
        <shortName evidence="5">NAGSA dehydrogenase</shortName>
    </alternativeName>
</protein>
<keyword evidence="5" id="KW-0963">Cytoplasm</keyword>
<dbReference type="PANTHER" id="PTHR32338">
    <property type="entry name" value="N-ACETYL-GAMMA-GLUTAMYL-PHOSPHATE REDUCTASE, CHLOROPLASTIC-RELATED-RELATED"/>
    <property type="match status" value="1"/>
</dbReference>
<dbReference type="GO" id="GO:0005737">
    <property type="term" value="C:cytoplasm"/>
    <property type="evidence" value="ECO:0007669"/>
    <property type="project" value="UniProtKB-SubCell"/>
</dbReference>
<dbReference type="SUPFAM" id="SSF51735">
    <property type="entry name" value="NAD(P)-binding Rossmann-fold domains"/>
    <property type="match status" value="1"/>
</dbReference>
<dbReference type="PROSITE" id="PS01224">
    <property type="entry name" value="ARGC"/>
    <property type="match status" value="1"/>
</dbReference>
<dbReference type="Proteomes" id="UP000482084">
    <property type="component" value="Unassembled WGS sequence"/>
</dbReference>
<dbReference type="InterPro" id="IPR058924">
    <property type="entry name" value="AGPR_dimerisation_dom"/>
</dbReference>
<dbReference type="SUPFAM" id="SSF55347">
    <property type="entry name" value="Glyceraldehyde-3-phosphate dehydrogenase-like, C-terminal domain"/>
    <property type="match status" value="1"/>
</dbReference>
<comment type="pathway">
    <text evidence="5">Amino-acid biosynthesis; L-arginine biosynthesis; N(2)-acetyl-L-ornithine from L-glutamate: step 3/4.</text>
</comment>
<evidence type="ECO:0000256" key="2">
    <source>
        <dbReference type="ARBA" id="ARBA00022605"/>
    </source>
</evidence>
<keyword evidence="3 5" id="KW-0521">NADP</keyword>
<dbReference type="InterPro" id="IPR050085">
    <property type="entry name" value="AGPR"/>
</dbReference>
<dbReference type="CDD" id="cd23934">
    <property type="entry name" value="AGPR_1_C"/>
    <property type="match status" value="1"/>
</dbReference>
<sequence length="375" mass="39042">MFTNVKEKSDDMAKYTVAVAGATGYAGGEALRILAMHPDFEVTCVAGHSSVGDTLGKHMPHIPQLADLVVEDTTPEALNGHDVIILALPHGASGALATKLDPNAVVVDLGADHRLEERSAWDAYYGGDFYEHWTYGMPELIVGKDADGAYRRQRASLPGVKRIAGPGCNVTATTLAMQPGVAEGLVEPKTLVADLAVGYSGAGKNLKRTNLLAAEAFGSAVPYGVGGTHRHIPEILQNFAHAAGRDAAAASDFTLGFTPILVPMARGILAVVSAQLTDKAKAMSDDDIRAVWLNAYAGQDFITVLPQGTLPATANIIGSNAAHVQVVTDRKAGRLIAFAAIDNLNRGTAGQAVQSLNIALGLPEDAGLTKIGVAP</sequence>
<dbReference type="Pfam" id="PF22698">
    <property type="entry name" value="Semialdhyde_dhC_1"/>
    <property type="match status" value="1"/>
</dbReference>
<evidence type="ECO:0000313" key="9">
    <source>
        <dbReference type="Proteomes" id="UP000482084"/>
    </source>
</evidence>
<evidence type="ECO:0000313" key="8">
    <source>
        <dbReference type="EMBL" id="KAB8288981.1"/>
    </source>
</evidence>
<keyword evidence="4 5" id="KW-0560">Oxidoreductase</keyword>
<reference evidence="8 9" key="1">
    <citation type="submission" date="2019-10" db="EMBL/GenBank/DDBJ databases">
        <title>Characterization of the phylogenetic diversity of two novel species belonging to the genus Bifidobacterium: Bifidobacterium cebidarum sp. nov. and Bifidobacterium leontopitheci sp. nov.</title>
        <authorList>
            <person name="Lugli G.A."/>
            <person name="Duranti S."/>
            <person name="Milani C."/>
            <person name="Turroni F."/>
            <person name="Ventura M."/>
        </authorList>
    </citation>
    <scope>NUCLEOTIDE SEQUENCE [LARGE SCALE GENOMIC DNA]</scope>
    <source>
        <strain evidence="8 9">DSM 100688</strain>
    </source>
</reference>
<name>A0A6L4X1U6_9BIFI</name>
<comment type="subcellular location">
    <subcellularLocation>
        <location evidence="5">Cytoplasm</location>
    </subcellularLocation>
</comment>
<keyword evidence="2 5" id="KW-0028">Amino-acid biosynthesis</keyword>
<evidence type="ECO:0000256" key="3">
    <source>
        <dbReference type="ARBA" id="ARBA00022857"/>
    </source>
</evidence>
<gene>
    <name evidence="5" type="primary">argC</name>
    <name evidence="8" type="ORF">DSM100688_0059</name>
</gene>
<dbReference type="InterPro" id="IPR000706">
    <property type="entry name" value="AGPR_type-1"/>
</dbReference>
<keyword evidence="9" id="KW-1185">Reference proteome</keyword>
<dbReference type="GO" id="GO:0051287">
    <property type="term" value="F:NAD binding"/>
    <property type="evidence" value="ECO:0007669"/>
    <property type="project" value="InterPro"/>
</dbReference>
<dbReference type="HAMAP" id="MF_00150">
    <property type="entry name" value="ArgC_type1"/>
    <property type="match status" value="1"/>
</dbReference>
<accession>A0A6L4X1U6</accession>
<dbReference type="Gene3D" id="3.40.50.720">
    <property type="entry name" value="NAD(P)-binding Rossmann-like Domain"/>
    <property type="match status" value="1"/>
</dbReference>
<organism evidence="8 9">
    <name type="scientific">Bifidobacterium ramosum</name>
    <dbReference type="NCBI Taxonomy" id="1798158"/>
    <lineage>
        <taxon>Bacteria</taxon>
        <taxon>Bacillati</taxon>
        <taxon>Actinomycetota</taxon>
        <taxon>Actinomycetes</taxon>
        <taxon>Bifidobacteriales</taxon>
        <taxon>Bifidobacteriaceae</taxon>
        <taxon>Bifidobacterium</taxon>
    </lineage>
</organism>
<evidence type="ECO:0000256" key="4">
    <source>
        <dbReference type="ARBA" id="ARBA00023002"/>
    </source>
</evidence>
<proteinExistence type="inferred from homology"/>
<comment type="function">
    <text evidence="5">Catalyzes the NADPH-dependent reduction of N-acetyl-5-glutamyl phosphate to yield N-acetyl-L-glutamate 5-semialdehyde.</text>
</comment>
<evidence type="ECO:0000256" key="5">
    <source>
        <dbReference type="HAMAP-Rule" id="MF_00150"/>
    </source>
</evidence>
<dbReference type="GO" id="GO:0006526">
    <property type="term" value="P:L-arginine biosynthetic process"/>
    <property type="evidence" value="ECO:0007669"/>
    <property type="project" value="UniProtKB-UniRule"/>
</dbReference>
<dbReference type="InterPro" id="IPR036291">
    <property type="entry name" value="NAD(P)-bd_dom_sf"/>
</dbReference>
<keyword evidence="1 5" id="KW-0055">Arginine biosynthesis</keyword>
<evidence type="ECO:0000259" key="7">
    <source>
        <dbReference type="SMART" id="SM00859"/>
    </source>
</evidence>
<dbReference type="CDD" id="cd24148">
    <property type="entry name" value="AGPR_1_actinobacAGPR_like"/>
    <property type="match status" value="1"/>
</dbReference>